<dbReference type="InterPro" id="IPR020846">
    <property type="entry name" value="MFS_dom"/>
</dbReference>
<name>A0A849A800_9ACTN</name>
<feature type="transmembrane region" description="Helical" evidence="6">
    <location>
        <begin position="351"/>
        <end position="368"/>
    </location>
</feature>
<dbReference type="RefSeq" id="WP_171199830.1">
    <property type="nucleotide sequence ID" value="NZ_JABEND010000005.1"/>
</dbReference>
<accession>A0A849A800</accession>
<evidence type="ECO:0000313" key="8">
    <source>
        <dbReference type="EMBL" id="NNG36147.1"/>
    </source>
</evidence>
<organism evidence="8 9">
    <name type="scientific">Nakamurella aerolata</name>
    <dbReference type="NCBI Taxonomy" id="1656892"/>
    <lineage>
        <taxon>Bacteria</taxon>
        <taxon>Bacillati</taxon>
        <taxon>Actinomycetota</taxon>
        <taxon>Actinomycetes</taxon>
        <taxon>Nakamurellales</taxon>
        <taxon>Nakamurellaceae</taxon>
        <taxon>Nakamurella</taxon>
    </lineage>
</organism>
<feature type="transmembrane region" description="Helical" evidence="6">
    <location>
        <begin position="174"/>
        <end position="196"/>
    </location>
</feature>
<proteinExistence type="predicted"/>
<feature type="transmembrane region" description="Helical" evidence="6">
    <location>
        <begin position="240"/>
        <end position="258"/>
    </location>
</feature>
<feature type="transmembrane region" description="Helical" evidence="6">
    <location>
        <begin position="89"/>
        <end position="108"/>
    </location>
</feature>
<dbReference type="GO" id="GO:0022857">
    <property type="term" value="F:transmembrane transporter activity"/>
    <property type="evidence" value="ECO:0007669"/>
    <property type="project" value="InterPro"/>
</dbReference>
<evidence type="ECO:0000256" key="6">
    <source>
        <dbReference type="SAM" id="Phobius"/>
    </source>
</evidence>
<evidence type="ECO:0000256" key="4">
    <source>
        <dbReference type="ARBA" id="ARBA00022989"/>
    </source>
</evidence>
<feature type="transmembrane region" description="Helical" evidence="6">
    <location>
        <begin position="114"/>
        <end position="134"/>
    </location>
</feature>
<dbReference type="EMBL" id="JABEND010000005">
    <property type="protein sequence ID" value="NNG36147.1"/>
    <property type="molecule type" value="Genomic_DNA"/>
</dbReference>
<comment type="caution">
    <text evidence="8">The sequence shown here is derived from an EMBL/GenBank/DDBJ whole genome shotgun (WGS) entry which is preliminary data.</text>
</comment>
<keyword evidence="9" id="KW-1185">Reference proteome</keyword>
<reference evidence="8 9" key="1">
    <citation type="submission" date="2020-05" db="EMBL/GenBank/DDBJ databases">
        <title>Nakamurella sp. DB0629 isolated from air conditioner.</title>
        <authorList>
            <person name="Kim D.H."/>
            <person name="Kim D.-U."/>
        </authorList>
    </citation>
    <scope>NUCLEOTIDE SEQUENCE [LARGE SCALE GENOMIC DNA]</scope>
    <source>
        <strain evidence="8 9">DB0629</strain>
    </source>
</reference>
<dbReference type="PANTHER" id="PTHR42718">
    <property type="entry name" value="MAJOR FACILITATOR SUPERFAMILY MULTIDRUG TRANSPORTER MFSC"/>
    <property type="match status" value="1"/>
</dbReference>
<dbReference type="InterPro" id="IPR011701">
    <property type="entry name" value="MFS"/>
</dbReference>
<sequence>MARSALDITETHPPATAPSDRAVTGALAFAVFGYALAQTLVVPALAPIQADLRASPAIGAWVLSAFLLAGAVLSPIVGALGDGRGPRNVLVVTLGVFAVGSVAAVIAPTIEVLIAARIVQGVSLAILPLSFAVVRRVVSGARQTSAAAVLAGIGGAGAGVGLVIGGLLTDLLSWHALFGLGAILAALAGGIVLAVVPTDPTAGRTGGHFDLLGAVMLTIGLTTILVGLTQGTSWGWTSVWVWLIVAAGLAVLVLLGLVERRRSRPLLDVAELADPGLVATHLTALLIGAVSYPFYLLLPLWAQAGDGSAPNQVGFGGSITLAGLILLPGALTLLLGSALTTKLAARTGPRTPLVAGFGLIAVATLALAGWHQHIWQHVVCYAVVGLGTGFVFASQPRLISVHVPVRRTGAANGFNNIARSVGSILTTQITAAIVAATTSATVPVTDATLSIGLALTAGLCLLGLVAATFTTKGAQQ</sequence>
<comment type="subcellular location">
    <subcellularLocation>
        <location evidence="1">Cell membrane</location>
        <topology evidence="1">Multi-pass membrane protein</topology>
    </subcellularLocation>
</comment>
<dbReference type="PROSITE" id="PS50850">
    <property type="entry name" value="MFS"/>
    <property type="match status" value="1"/>
</dbReference>
<feature type="transmembrane region" description="Helical" evidence="6">
    <location>
        <begin position="58"/>
        <end position="77"/>
    </location>
</feature>
<dbReference type="SUPFAM" id="SSF103473">
    <property type="entry name" value="MFS general substrate transporter"/>
    <property type="match status" value="2"/>
</dbReference>
<gene>
    <name evidence="8" type="ORF">HKD39_10550</name>
</gene>
<keyword evidence="3 6" id="KW-0812">Transmembrane</keyword>
<dbReference type="Gene3D" id="1.20.1250.20">
    <property type="entry name" value="MFS general substrate transporter like domains"/>
    <property type="match status" value="1"/>
</dbReference>
<protein>
    <submittedName>
        <fullName evidence="8">MFS transporter</fullName>
    </submittedName>
</protein>
<dbReference type="Pfam" id="PF07690">
    <property type="entry name" value="MFS_1"/>
    <property type="match status" value="1"/>
</dbReference>
<feature type="transmembrane region" description="Helical" evidence="6">
    <location>
        <begin position="278"/>
        <end position="298"/>
    </location>
</feature>
<feature type="transmembrane region" description="Helical" evidence="6">
    <location>
        <begin position="26"/>
        <end position="46"/>
    </location>
</feature>
<feature type="transmembrane region" description="Helical" evidence="6">
    <location>
        <begin position="146"/>
        <end position="168"/>
    </location>
</feature>
<dbReference type="InterPro" id="IPR036259">
    <property type="entry name" value="MFS_trans_sf"/>
</dbReference>
<feature type="transmembrane region" description="Helical" evidence="6">
    <location>
        <begin position="447"/>
        <end position="469"/>
    </location>
</feature>
<evidence type="ECO:0000256" key="2">
    <source>
        <dbReference type="ARBA" id="ARBA00022448"/>
    </source>
</evidence>
<keyword evidence="4 6" id="KW-1133">Transmembrane helix</keyword>
<feature type="transmembrane region" description="Helical" evidence="6">
    <location>
        <begin position="414"/>
        <end position="435"/>
    </location>
</feature>
<feature type="transmembrane region" description="Helical" evidence="6">
    <location>
        <begin position="208"/>
        <end position="228"/>
    </location>
</feature>
<dbReference type="Gene3D" id="1.20.1720.10">
    <property type="entry name" value="Multidrug resistance protein D"/>
    <property type="match status" value="1"/>
</dbReference>
<evidence type="ECO:0000256" key="3">
    <source>
        <dbReference type="ARBA" id="ARBA00022692"/>
    </source>
</evidence>
<feature type="transmembrane region" description="Helical" evidence="6">
    <location>
        <begin position="374"/>
        <end position="393"/>
    </location>
</feature>
<keyword evidence="2" id="KW-0813">Transport</keyword>
<dbReference type="GO" id="GO:0005886">
    <property type="term" value="C:plasma membrane"/>
    <property type="evidence" value="ECO:0007669"/>
    <property type="project" value="UniProtKB-SubCell"/>
</dbReference>
<dbReference type="AlphaFoldDB" id="A0A849A800"/>
<feature type="domain" description="Major facilitator superfamily (MFS) profile" evidence="7">
    <location>
        <begin position="23"/>
        <end position="475"/>
    </location>
</feature>
<dbReference type="PANTHER" id="PTHR42718:SF9">
    <property type="entry name" value="MAJOR FACILITATOR SUPERFAMILY MULTIDRUG TRANSPORTER MFSC"/>
    <property type="match status" value="1"/>
</dbReference>
<evidence type="ECO:0000256" key="1">
    <source>
        <dbReference type="ARBA" id="ARBA00004651"/>
    </source>
</evidence>
<evidence type="ECO:0000259" key="7">
    <source>
        <dbReference type="PROSITE" id="PS50850"/>
    </source>
</evidence>
<dbReference type="Proteomes" id="UP000562984">
    <property type="component" value="Unassembled WGS sequence"/>
</dbReference>
<evidence type="ECO:0000313" key="9">
    <source>
        <dbReference type="Proteomes" id="UP000562984"/>
    </source>
</evidence>
<feature type="transmembrane region" description="Helical" evidence="6">
    <location>
        <begin position="318"/>
        <end position="339"/>
    </location>
</feature>
<keyword evidence="5 6" id="KW-0472">Membrane</keyword>
<evidence type="ECO:0000256" key="5">
    <source>
        <dbReference type="ARBA" id="ARBA00023136"/>
    </source>
</evidence>